<dbReference type="Gene3D" id="3.90.550.10">
    <property type="entry name" value="Spore Coat Polysaccharide Biosynthesis Protein SpsA, Chain A"/>
    <property type="match status" value="1"/>
</dbReference>
<name>A0ABP7G0K9_9ACTN</name>
<dbReference type="Proteomes" id="UP001500908">
    <property type="component" value="Unassembled WGS sequence"/>
</dbReference>
<protein>
    <submittedName>
        <fullName evidence="2">Glycosyltransferase family 2 protein</fullName>
    </submittedName>
</protein>
<comment type="caution">
    <text evidence="2">The sequence shown here is derived from an EMBL/GenBank/DDBJ whole genome shotgun (WGS) entry which is preliminary data.</text>
</comment>
<dbReference type="InterPro" id="IPR050834">
    <property type="entry name" value="Glycosyltransf_2"/>
</dbReference>
<accession>A0ABP7G0K9</accession>
<evidence type="ECO:0000259" key="1">
    <source>
        <dbReference type="Pfam" id="PF00535"/>
    </source>
</evidence>
<dbReference type="EMBL" id="BAABDD010000015">
    <property type="protein sequence ID" value="GAA3750667.1"/>
    <property type="molecule type" value="Genomic_DNA"/>
</dbReference>
<organism evidence="2 3">
    <name type="scientific">Salinactinospora qingdaonensis</name>
    <dbReference type="NCBI Taxonomy" id="702744"/>
    <lineage>
        <taxon>Bacteria</taxon>
        <taxon>Bacillati</taxon>
        <taxon>Actinomycetota</taxon>
        <taxon>Actinomycetes</taxon>
        <taxon>Streptosporangiales</taxon>
        <taxon>Nocardiopsidaceae</taxon>
        <taxon>Salinactinospora</taxon>
    </lineage>
</organism>
<feature type="domain" description="Glycosyltransferase 2-like" evidence="1">
    <location>
        <begin position="33"/>
        <end position="154"/>
    </location>
</feature>
<keyword evidence="3" id="KW-1185">Reference proteome</keyword>
<dbReference type="PANTHER" id="PTHR43685">
    <property type="entry name" value="GLYCOSYLTRANSFERASE"/>
    <property type="match status" value="1"/>
</dbReference>
<dbReference type="PANTHER" id="PTHR43685:SF2">
    <property type="entry name" value="GLYCOSYLTRANSFERASE 2-LIKE DOMAIN-CONTAINING PROTEIN"/>
    <property type="match status" value="1"/>
</dbReference>
<dbReference type="RefSeq" id="WP_344972645.1">
    <property type="nucleotide sequence ID" value="NZ_BAABDD010000015.1"/>
</dbReference>
<proteinExistence type="predicted"/>
<gene>
    <name evidence="2" type="ORF">GCM10022402_32280</name>
</gene>
<dbReference type="CDD" id="cd00761">
    <property type="entry name" value="Glyco_tranf_GTA_type"/>
    <property type="match status" value="1"/>
</dbReference>
<dbReference type="SUPFAM" id="SSF53448">
    <property type="entry name" value="Nucleotide-diphospho-sugar transferases"/>
    <property type="match status" value="1"/>
</dbReference>
<dbReference type="Pfam" id="PF00535">
    <property type="entry name" value="Glycos_transf_2"/>
    <property type="match status" value="1"/>
</dbReference>
<sequence>MAGEDDSPATRLWHSVQPPENEDLEKFRVTTLSVIVPVRNVAPYIVDTLVSLGRNARNDFEFIVVDDGSTDATPDMVDDRRSALPALTLLRNSASVGPSAARNRALAAATGRYITFLDGDDWLAPGYLPQAVEAIETLGVDFIKTDHVKATGRSRVLVRVPEGRRNVALAPRPGILPENATSMVDYPNVWSGVYDRTLLDRGLLTFAEDLHTAEDRLWTWQLHLHAESYASVPLIGAFYRREVANSLTQVGDERQLQFFDAHDRIWRELDAIEDGERYLPKLIRTYCALIAFHLNRLDRFTPRLRRELKSQAARRLRDMPSNLLAQTLAALGSERERLLNDLLDLETVAGR</sequence>
<dbReference type="InterPro" id="IPR001173">
    <property type="entry name" value="Glyco_trans_2-like"/>
</dbReference>
<reference evidence="3" key="1">
    <citation type="journal article" date="2019" name="Int. J. Syst. Evol. Microbiol.">
        <title>The Global Catalogue of Microorganisms (GCM) 10K type strain sequencing project: providing services to taxonomists for standard genome sequencing and annotation.</title>
        <authorList>
            <consortium name="The Broad Institute Genomics Platform"/>
            <consortium name="The Broad Institute Genome Sequencing Center for Infectious Disease"/>
            <person name="Wu L."/>
            <person name="Ma J."/>
        </authorList>
    </citation>
    <scope>NUCLEOTIDE SEQUENCE [LARGE SCALE GENOMIC DNA]</scope>
    <source>
        <strain evidence="3">JCM 17137</strain>
    </source>
</reference>
<evidence type="ECO:0000313" key="2">
    <source>
        <dbReference type="EMBL" id="GAA3750667.1"/>
    </source>
</evidence>
<evidence type="ECO:0000313" key="3">
    <source>
        <dbReference type="Proteomes" id="UP001500908"/>
    </source>
</evidence>
<dbReference type="InterPro" id="IPR029044">
    <property type="entry name" value="Nucleotide-diphossugar_trans"/>
</dbReference>